<feature type="transmembrane region" description="Helical" evidence="10">
    <location>
        <begin position="140"/>
        <end position="159"/>
    </location>
</feature>
<dbReference type="InterPro" id="IPR007290">
    <property type="entry name" value="Arv1"/>
</dbReference>
<comment type="similarity">
    <text evidence="2 10">Belongs to the ARV1 family.</text>
</comment>
<name>A0A1A0H918_9ASCO</name>
<feature type="transmembrane region" description="Helical" evidence="10">
    <location>
        <begin position="171"/>
        <end position="196"/>
    </location>
</feature>
<comment type="subcellular location">
    <subcellularLocation>
        <location evidence="1 10">Endoplasmic reticulum membrane</location>
        <topology evidence="1 10">Multi-pass membrane protein</topology>
    </subcellularLocation>
    <subcellularLocation>
        <location evidence="10">Golgi apparatus membrane</location>
        <topology evidence="10">Multi-pass membrane protein</topology>
    </subcellularLocation>
</comment>
<dbReference type="Pfam" id="PF04161">
    <property type="entry name" value="Arv1"/>
    <property type="match status" value="1"/>
</dbReference>
<dbReference type="Proteomes" id="UP000092555">
    <property type="component" value="Unassembled WGS sequence"/>
</dbReference>
<evidence type="ECO:0000256" key="2">
    <source>
        <dbReference type="ARBA" id="ARBA00009187"/>
    </source>
</evidence>
<evidence type="ECO:0000256" key="9">
    <source>
        <dbReference type="ARBA" id="ARBA00023136"/>
    </source>
</evidence>
<evidence type="ECO:0000256" key="6">
    <source>
        <dbReference type="ARBA" id="ARBA00022989"/>
    </source>
</evidence>
<evidence type="ECO:0000313" key="11">
    <source>
        <dbReference type="EMBL" id="OBA20619.1"/>
    </source>
</evidence>
<evidence type="ECO:0000256" key="8">
    <source>
        <dbReference type="ARBA" id="ARBA00023098"/>
    </source>
</evidence>
<dbReference type="GO" id="GO:0006665">
    <property type="term" value="P:sphingolipid metabolic process"/>
    <property type="evidence" value="ECO:0007669"/>
    <property type="project" value="UniProtKB-UniRule"/>
</dbReference>
<dbReference type="GO" id="GO:0000139">
    <property type="term" value="C:Golgi membrane"/>
    <property type="evidence" value="ECO:0007669"/>
    <property type="project" value="UniProtKB-SubCell"/>
</dbReference>
<keyword evidence="8 10" id="KW-0443">Lipid metabolism</keyword>
<keyword evidence="12" id="KW-1185">Reference proteome</keyword>
<dbReference type="GO" id="GO:0097036">
    <property type="term" value="P:regulation of plasma membrane sterol distribution"/>
    <property type="evidence" value="ECO:0007669"/>
    <property type="project" value="UniProtKB-UniRule"/>
</dbReference>
<gene>
    <name evidence="11" type="ORF">METBIDRAFT_44285</name>
</gene>
<sequence length="293" mass="33579">MICVECTNPEITCLHSEYKSKYVQLTVCPRCGNFADRYIEFDNVILFLDLVLLRPQAYRHVAFNVVEQTLFAGAQPPGVFRRYRKLARFFLLSVLFEVYLKWAYEEKSTPHTLLKARVLAWLPVWQYSFFVCQQMAEKTVFFSLVLVLFMWASGSAEVVNSNLQPPFRRAYYLCVLILTLLMSLAVKCLPILMLIWPYDNATVASMAVDVLSVFNTIEALHINTRCSYATTICIIAVSMLVLMVAKQLATSHFVAFLSPDYTWLQLFKHECLSFQKEVCAMAAAFSPVAWGTF</sequence>
<organism evidence="11 12">
    <name type="scientific">Metschnikowia bicuspidata var. bicuspidata NRRL YB-4993</name>
    <dbReference type="NCBI Taxonomy" id="869754"/>
    <lineage>
        <taxon>Eukaryota</taxon>
        <taxon>Fungi</taxon>
        <taxon>Dikarya</taxon>
        <taxon>Ascomycota</taxon>
        <taxon>Saccharomycotina</taxon>
        <taxon>Pichiomycetes</taxon>
        <taxon>Metschnikowiaceae</taxon>
        <taxon>Metschnikowia</taxon>
    </lineage>
</organism>
<evidence type="ECO:0000313" key="12">
    <source>
        <dbReference type="Proteomes" id="UP000092555"/>
    </source>
</evidence>
<dbReference type="STRING" id="869754.A0A1A0H918"/>
<dbReference type="RefSeq" id="XP_018711141.1">
    <property type="nucleotide sequence ID" value="XM_018857771.1"/>
</dbReference>
<feature type="transmembrane region" description="Helical" evidence="10">
    <location>
        <begin position="228"/>
        <end position="245"/>
    </location>
</feature>
<dbReference type="GO" id="GO:0032541">
    <property type="term" value="C:cortical endoplasmic reticulum"/>
    <property type="evidence" value="ECO:0007669"/>
    <property type="project" value="TreeGrafter"/>
</dbReference>
<evidence type="ECO:0000256" key="3">
    <source>
        <dbReference type="ARBA" id="ARBA00022448"/>
    </source>
</evidence>
<dbReference type="PANTHER" id="PTHR14467">
    <property type="entry name" value="ARV1"/>
    <property type="match status" value="1"/>
</dbReference>
<comment type="function">
    <text evidence="10">Regulates also the sphingolipid metabolism.</text>
</comment>
<dbReference type="PANTHER" id="PTHR14467:SF0">
    <property type="entry name" value="PROTEIN ARV1"/>
    <property type="match status" value="1"/>
</dbReference>
<keyword evidence="9 10" id="KW-0472">Membrane</keyword>
<keyword evidence="6 10" id="KW-1133">Transmembrane helix</keyword>
<evidence type="ECO:0000256" key="10">
    <source>
        <dbReference type="RuleBase" id="RU368065"/>
    </source>
</evidence>
<proteinExistence type="inferred from homology"/>
<evidence type="ECO:0000256" key="4">
    <source>
        <dbReference type="ARBA" id="ARBA00022692"/>
    </source>
</evidence>
<dbReference type="OrthoDB" id="2192830at2759"/>
<dbReference type="GO" id="GO:0016125">
    <property type="term" value="P:sterol metabolic process"/>
    <property type="evidence" value="ECO:0007669"/>
    <property type="project" value="UniProtKB-UniRule"/>
</dbReference>
<dbReference type="EMBL" id="LXTC01000004">
    <property type="protein sequence ID" value="OBA20619.1"/>
    <property type="molecule type" value="Genomic_DNA"/>
</dbReference>
<keyword evidence="10" id="KW-0746">Sphingolipid metabolism</keyword>
<keyword evidence="3 10" id="KW-0813">Transport</keyword>
<reference evidence="11 12" key="1">
    <citation type="submission" date="2016-05" db="EMBL/GenBank/DDBJ databases">
        <title>Comparative genomics of biotechnologically important yeasts.</title>
        <authorList>
            <consortium name="DOE Joint Genome Institute"/>
            <person name="Riley R."/>
            <person name="Haridas S."/>
            <person name="Wolfe K.H."/>
            <person name="Lopes M.R."/>
            <person name="Hittinger C.T."/>
            <person name="Goker M."/>
            <person name="Salamov A."/>
            <person name="Wisecaver J."/>
            <person name="Long T.M."/>
            <person name="Aerts A.L."/>
            <person name="Barry K."/>
            <person name="Choi C."/>
            <person name="Clum A."/>
            <person name="Coughlan A.Y."/>
            <person name="Deshpande S."/>
            <person name="Douglass A.P."/>
            <person name="Hanson S.J."/>
            <person name="Klenk H.-P."/>
            <person name="LaButti K."/>
            <person name="Lapidus A."/>
            <person name="Lindquist E."/>
            <person name="Lipzen A."/>
            <person name="Meier-kolthoff J.P."/>
            <person name="Ohm R.A."/>
            <person name="Otillar R.P."/>
            <person name="Pangilinan J."/>
            <person name="Peng Y."/>
            <person name="Rokas A."/>
            <person name="Rosa C.A."/>
            <person name="Scheuner C."/>
            <person name="Sibirny A.A."/>
            <person name="Slot J.C."/>
            <person name="Stielow J.B."/>
            <person name="Sun H."/>
            <person name="Kurtzman C.P."/>
            <person name="Blackwell M."/>
            <person name="Grigoriev I.V."/>
            <person name="Jeffries T.W."/>
        </authorList>
    </citation>
    <scope>NUCLEOTIDE SEQUENCE [LARGE SCALE GENOMIC DNA]</scope>
    <source>
        <strain evidence="11 12">NRRL YB-4993</strain>
    </source>
</reference>
<comment type="caution">
    <text evidence="11">The sequence shown here is derived from an EMBL/GenBank/DDBJ whole genome shotgun (WGS) entry which is preliminary data.</text>
</comment>
<evidence type="ECO:0000256" key="7">
    <source>
        <dbReference type="ARBA" id="ARBA00023055"/>
    </source>
</evidence>
<keyword evidence="5 10" id="KW-0256">Endoplasmic reticulum</keyword>
<evidence type="ECO:0000256" key="1">
    <source>
        <dbReference type="ARBA" id="ARBA00004477"/>
    </source>
</evidence>
<evidence type="ECO:0000256" key="5">
    <source>
        <dbReference type="ARBA" id="ARBA00022824"/>
    </source>
</evidence>
<dbReference type="GeneID" id="30030747"/>
<keyword evidence="4 10" id="KW-0812">Transmembrane</keyword>
<comment type="function">
    <text evidence="10">Mediator of sterol homeostasis involved in sterol uptake, trafficking and distribution into membranes.</text>
</comment>
<dbReference type="GO" id="GO:0005789">
    <property type="term" value="C:endoplasmic reticulum membrane"/>
    <property type="evidence" value="ECO:0007669"/>
    <property type="project" value="UniProtKB-SubCell"/>
</dbReference>
<dbReference type="GO" id="GO:0032366">
    <property type="term" value="P:intracellular sterol transport"/>
    <property type="evidence" value="ECO:0007669"/>
    <property type="project" value="UniProtKB-UniRule"/>
</dbReference>
<dbReference type="AlphaFoldDB" id="A0A1A0H918"/>
<accession>A0A1A0H918</accession>
<keyword evidence="7 10" id="KW-0445">Lipid transport</keyword>
<keyword evidence="10" id="KW-0333">Golgi apparatus</keyword>
<protein>
    <recommendedName>
        <fullName evidence="10">Protein ARV</fullName>
    </recommendedName>
</protein>